<evidence type="ECO:0000313" key="12">
    <source>
        <dbReference type="EMBL" id="GGE40184.1"/>
    </source>
</evidence>
<dbReference type="PROSITE" id="PS52016">
    <property type="entry name" value="TONB_DEPENDENT_REC_3"/>
    <property type="match status" value="1"/>
</dbReference>
<reference evidence="13" key="1">
    <citation type="journal article" date="2019" name="Int. J. Syst. Evol. Microbiol.">
        <title>The Global Catalogue of Microorganisms (GCM) 10K type strain sequencing project: providing services to taxonomists for standard genome sequencing and annotation.</title>
        <authorList>
            <consortium name="The Broad Institute Genomics Platform"/>
            <consortium name="The Broad Institute Genome Sequencing Center for Infectious Disease"/>
            <person name="Wu L."/>
            <person name="Ma J."/>
        </authorList>
    </citation>
    <scope>NUCLEOTIDE SEQUENCE [LARGE SCALE GENOMIC DNA]</scope>
    <source>
        <strain evidence="13">CGMCC 1.12931</strain>
    </source>
</reference>
<dbReference type="Pfam" id="PF07715">
    <property type="entry name" value="Plug"/>
    <property type="match status" value="1"/>
</dbReference>
<dbReference type="InterPro" id="IPR012910">
    <property type="entry name" value="Plug_dom"/>
</dbReference>
<dbReference type="Gene3D" id="2.60.40.1120">
    <property type="entry name" value="Carboxypeptidase-like, regulatory domain"/>
    <property type="match status" value="1"/>
</dbReference>
<dbReference type="InterPro" id="IPR023996">
    <property type="entry name" value="TonB-dep_OMP_SusC/RagA"/>
</dbReference>
<protein>
    <submittedName>
        <fullName evidence="12">SusC/RagA family TonB-linked outer membrane protein</fullName>
    </submittedName>
</protein>
<dbReference type="SUPFAM" id="SSF56935">
    <property type="entry name" value="Porins"/>
    <property type="match status" value="1"/>
</dbReference>
<dbReference type="Pfam" id="PF13715">
    <property type="entry name" value="CarbopepD_reg_2"/>
    <property type="match status" value="1"/>
</dbReference>
<keyword evidence="6 8" id="KW-0472">Membrane</keyword>
<comment type="subcellular location">
    <subcellularLocation>
        <location evidence="1 8">Cell outer membrane</location>
        <topology evidence="1 8">Multi-pass membrane protein</topology>
    </subcellularLocation>
</comment>
<gene>
    <name evidence="12" type="ORF">GCM10010832_20440</name>
</gene>
<dbReference type="NCBIfam" id="TIGR04057">
    <property type="entry name" value="SusC_RagA_signa"/>
    <property type="match status" value="1"/>
</dbReference>
<evidence type="ECO:0000256" key="9">
    <source>
        <dbReference type="RuleBase" id="RU003357"/>
    </source>
</evidence>
<feature type="domain" description="TonB-dependent receptor-like beta-barrel" evidence="10">
    <location>
        <begin position="398"/>
        <end position="857"/>
    </location>
</feature>
<keyword evidence="4 8" id="KW-0812">Transmembrane</keyword>
<evidence type="ECO:0000256" key="7">
    <source>
        <dbReference type="ARBA" id="ARBA00023237"/>
    </source>
</evidence>
<evidence type="ECO:0000256" key="5">
    <source>
        <dbReference type="ARBA" id="ARBA00023077"/>
    </source>
</evidence>
<dbReference type="PANTHER" id="PTHR30069:SF37">
    <property type="entry name" value="FERRIC VIBRIOBACTIN RECEPTOR VIUA"/>
    <property type="match status" value="1"/>
</dbReference>
<keyword evidence="7 8" id="KW-0998">Cell outer membrane</keyword>
<comment type="similarity">
    <text evidence="8 9">Belongs to the TonB-dependent receptor family.</text>
</comment>
<evidence type="ECO:0000256" key="2">
    <source>
        <dbReference type="ARBA" id="ARBA00022448"/>
    </source>
</evidence>
<organism evidence="12 13">
    <name type="scientific">Psychroflexus planctonicus</name>
    <dbReference type="NCBI Taxonomy" id="1526575"/>
    <lineage>
        <taxon>Bacteria</taxon>
        <taxon>Pseudomonadati</taxon>
        <taxon>Bacteroidota</taxon>
        <taxon>Flavobacteriia</taxon>
        <taxon>Flavobacteriales</taxon>
        <taxon>Flavobacteriaceae</taxon>
        <taxon>Psychroflexus</taxon>
    </lineage>
</organism>
<sequence>MSLSMSAQTIDISGTVIDGGSQIPLPDANVQVEGTEKGASTDFDGVFTLTGVPSDGTLVVSYLGFVTQKIPIDGKTTFEVVLQPDTEALEDVVVIGYGQSSKRNISGSVSKVGAADIKKLDPINAAQSLQGTAAGVNVTPQGGSPGAEANIRIRGVATNGDASPLIILDGFQYDGGLNSINPQDIENITVLKDAQAAIYGTIASNGVILVTTKSGKRNQSAKFEYQTYYGFQETTRELPLLNATEYALLLNESYANSGQTSPIQNLSGLGRGTDWQDEIFEVAPIMNHNLSIRGGSEKTSYSFSGSLLDQDGIVGGDKSSFVRKTASLSIDTDLNDKLNFKTKLFYTNQESKGLNTFGLGSVLFNAINMAPTIGAGVDNLDGEIDLGNEVVNPITQIRNTYNESVNNRLSGTVQATYDYADNLNIQARLGFNRNGTEFREFIPVFNYGPGKVFNRLEDNLVNQNKIINNDYTFDLFNTYSNTFEDIHDVTFLLGMTVYKSFGEGLFGSRTGVPSNSFDFADIGTATGAGENNTAGSYAYDVRRLSYFGRLEYTLDDKYLFSAMLRRDSSTRFGPNNRVGYFPSITSGWIISDENFFPQSDNIDFLKLRASYGIMGNDRIGDFLYLSLLTGQATYANGEDGLVNGIAQGPIPNPNAQWEEAVKTDFGLDLRLFNNKVNFTFDYYRNDTDKLLISNIPVSGIFGSSAPGASSPTINAGKVRNQGLEFELNYSDNITDDFSFGAGFNIATIQNEVLSIRGADFVEGGAFGVGQPLPSRMEVGQPIGYFYGLRTDGIFQSQAEVDAHPSQAGLGATAQPGDIRYVDSNGDGVINADDRVKVGNPIPDFTFGFNLSLNYKNFDMNTYVFGNLGNDIVRNYERDQPNVNQLGYRLDRWTGPGTSSTVPRATTSATANKVFSDFFVEDGSFARIQTIALGYTFEENLLQKIGLKQLRIYGKIDNVYTFTDYTGYDPTASSGAPIGSGIDFGFYPLPRTYIVGLNANF</sequence>
<dbReference type="NCBIfam" id="TIGR04056">
    <property type="entry name" value="OMP_RagA_SusC"/>
    <property type="match status" value="1"/>
</dbReference>
<keyword evidence="3 8" id="KW-1134">Transmembrane beta strand</keyword>
<evidence type="ECO:0000256" key="6">
    <source>
        <dbReference type="ARBA" id="ARBA00023136"/>
    </source>
</evidence>
<dbReference type="PANTHER" id="PTHR30069">
    <property type="entry name" value="TONB-DEPENDENT OUTER MEMBRANE RECEPTOR"/>
    <property type="match status" value="1"/>
</dbReference>
<name>A0ABQ1SKU5_9FLAO</name>
<dbReference type="InterPro" id="IPR008969">
    <property type="entry name" value="CarboxyPept-like_regulatory"/>
</dbReference>
<evidence type="ECO:0000259" key="11">
    <source>
        <dbReference type="Pfam" id="PF07715"/>
    </source>
</evidence>
<dbReference type="Gene3D" id="2.40.170.20">
    <property type="entry name" value="TonB-dependent receptor, beta-barrel domain"/>
    <property type="match status" value="1"/>
</dbReference>
<feature type="domain" description="TonB-dependent receptor plug" evidence="11">
    <location>
        <begin position="102"/>
        <end position="207"/>
    </location>
</feature>
<keyword evidence="5 9" id="KW-0798">TonB box</keyword>
<dbReference type="Gene3D" id="2.170.130.10">
    <property type="entry name" value="TonB-dependent receptor, plug domain"/>
    <property type="match status" value="1"/>
</dbReference>
<evidence type="ECO:0000256" key="4">
    <source>
        <dbReference type="ARBA" id="ARBA00022692"/>
    </source>
</evidence>
<evidence type="ECO:0000313" key="13">
    <source>
        <dbReference type="Proteomes" id="UP000599179"/>
    </source>
</evidence>
<evidence type="ECO:0000259" key="10">
    <source>
        <dbReference type="Pfam" id="PF00593"/>
    </source>
</evidence>
<dbReference type="InterPro" id="IPR036942">
    <property type="entry name" value="Beta-barrel_TonB_sf"/>
</dbReference>
<dbReference type="Pfam" id="PF00593">
    <property type="entry name" value="TonB_dep_Rec_b-barrel"/>
    <property type="match status" value="1"/>
</dbReference>
<evidence type="ECO:0000256" key="1">
    <source>
        <dbReference type="ARBA" id="ARBA00004571"/>
    </source>
</evidence>
<dbReference type="InterPro" id="IPR000531">
    <property type="entry name" value="Beta-barrel_TonB"/>
</dbReference>
<evidence type="ECO:0000256" key="8">
    <source>
        <dbReference type="PROSITE-ProRule" id="PRU01360"/>
    </source>
</evidence>
<keyword evidence="2 8" id="KW-0813">Transport</keyword>
<evidence type="ECO:0000256" key="3">
    <source>
        <dbReference type="ARBA" id="ARBA00022452"/>
    </source>
</evidence>
<proteinExistence type="inferred from homology"/>
<dbReference type="InterPro" id="IPR037066">
    <property type="entry name" value="Plug_dom_sf"/>
</dbReference>
<dbReference type="Proteomes" id="UP000599179">
    <property type="component" value="Unassembled WGS sequence"/>
</dbReference>
<dbReference type="InterPro" id="IPR039426">
    <property type="entry name" value="TonB-dep_rcpt-like"/>
</dbReference>
<dbReference type="SUPFAM" id="SSF49464">
    <property type="entry name" value="Carboxypeptidase regulatory domain-like"/>
    <property type="match status" value="1"/>
</dbReference>
<dbReference type="EMBL" id="BMGM01000009">
    <property type="protein sequence ID" value="GGE40184.1"/>
    <property type="molecule type" value="Genomic_DNA"/>
</dbReference>
<dbReference type="InterPro" id="IPR023997">
    <property type="entry name" value="TonB-dep_OMP_SusC/RagA_CS"/>
</dbReference>
<comment type="caution">
    <text evidence="12">The sequence shown here is derived from an EMBL/GenBank/DDBJ whole genome shotgun (WGS) entry which is preliminary data.</text>
</comment>
<accession>A0ABQ1SKU5</accession>
<keyword evidence="13" id="KW-1185">Reference proteome</keyword>